<dbReference type="Proteomes" id="UP001055039">
    <property type="component" value="Unassembled WGS sequence"/>
</dbReference>
<proteinExistence type="predicted"/>
<reference evidence="3" key="2">
    <citation type="submission" date="2021-08" db="EMBL/GenBank/DDBJ databases">
        <authorList>
            <person name="Tani A."/>
            <person name="Ola A."/>
            <person name="Ogura Y."/>
            <person name="Katsura K."/>
            <person name="Hayashi T."/>
        </authorList>
    </citation>
    <scope>NUCLEOTIDE SEQUENCE</scope>
    <source>
        <strain evidence="3">NBRC 15686</strain>
    </source>
</reference>
<accession>A0ABQ4UBL5</accession>
<dbReference type="EMBL" id="BPRC01000005">
    <property type="protein sequence ID" value="GJE64724.1"/>
    <property type="molecule type" value="Genomic_DNA"/>
</dbReference>
<gene>
    <name evidence="3" type="ORF">LNAOJCKE_1930</name>
</gene>
<evidence type="ECO:0000313" key="3">
    <source>
        <dbReference type="EMBL" id="GJE64724.1"/>
    </source>
</evidence>
<name>A0ABQ4UBL5_9HYPH</name>
<protein>
    <recommendedName>
        <fullName evidence="2">BLUF domain-containing protein</fullName>
    </recommendedName>
</protein>
<evidence type="ECO:0000313" key="4">
    <source>
        <dbReference type="Proteomes" id="UP001055039"/>
    </source>
</evidence>
<keyword evidence="4" id="KW-1185">Reference proteome</keyword>
<feature type="domain" description="BLUF" evidence="2">
    <location>
        <begin position="26"/>
        <end position="121"/>
    </location>
</feature>
<dbReference type="SUPFAM" id="SSF54975">
    <property type="entry name" value="Acylphosphatase/BLUF domain-like"/>
    <property type="match status" value="1"/>
</dbReference>
<evidence type="ECO:0000259" key="2">
    <source>
        <dbReference type="PROSITE" id="PS50925"/>
    </source>
</evidence>
<dbReference type="Pfam" id="PF04940">
    <property type="entry name" value="BLUF"/>
    <property type="match status" value="1"/>
</dbReference>
<dbReference type="Gene3D" id="3.30.70.100">
    <property type="match status" value="1"/>
</dbReference>
<organism evidence="3 4">
    <name type="scientific">Methylorubrum aminovorans</name>
    <dbReference type="NCBI Taxonomy" id="269069"/>
    <lineage>
        <taxon>Bacteria</taxon>
        <taxon>Pseudomonadati</taxon>
        <taxon>Pseudomonadota</taxon>
        <taxon>Alphaproteobacteria</taxon>
        <taxon>Hyphomicrobiales</taxon>
        <taxon>Methylobacteriaceae</taxon>
        <taxon>Methylorubrum</taxon>
    </lineage>
</organism>
<sequence>MSQESPVSQPAMPQDPSNQNSLDHDLRRLVYYSRNRVAGEPGAMHETIRGILAASRTNNARVGVTGALMFNAGCFAQVLEGPGEAVETTFERIQQDERHGEVSLLAFEAVAARLFTDWSMAYVGASQADAARYGDMANESGFDLSKMTGDRLCAVLHGLALEEEAAAA</sequence>
<reference evidence="3" key="1">
    <citation type="journal article" date="2021" name="Front. Microbiol.">
        <title>Comprehensive Comparative Genomics and Phenotyping of Methylobacterium Species.</title>
        <authorList>
            <person name="Alessa O."/>
            <person name="Ogura Y."/>
            <person name="Fujitani Y."/>
            <person name="Takami H."/>
            <person name="Hayashi T."/>
            <person name="Sahin N."/>
            <person name="Tani A."/>
        </authorList>
    </citation>
    <scope>NUCLEOTIDE SEQUENCE</scope>
    <source>
        <strain evidence="3">NBRC 15686</strain>
    </source>
</reference>
<dbReference type="SMART" id="SM01034">
    <property type="entry name" value="BLUF"/>
    <property type="match status" value="1"/>
</dbReference>
<dbReference type="PROSITE" id="PS50925">
    <property type="entry name" value="BLUF"/>
    <property type="match status" value="1"/>
</dbReference>
<feature type="region of interest" description="Disordered" evidence="1">
    <location>
        <begin position="1"/>
        <end position="23"/>
    </location>
</feature>
<comment type="caution">
    <text evidence="3">The sequence shown here is derived from an EMBL/GenBank/DDBJ whole genome shotgun (WGS) entry which is preliminary data.</text>
</comment>
<dbReference type="InterPro" id="IPR036046">
    <property type="entry name" value="Acylphosphatase-like_dom_sf"/>
</dbReference>
<evidence type="ECO:0000256" key="1">
    <source>
        <dbReference type="SAM" id="MobiDB-lite"/>
    </source>
</evidence>
<dbReference type="InterPro" id="IPR007024">
    <property type="entry name" value="BLUF_domain"/>
</dbReference>